<reference evidence="1" key="1">
    <citation type="submission" date="2021-05" db="EMBL/GenBank/DDBJ databases">
        <authorList>
            <person name="Alioto T."/>
            <person name="Alioto T."/>
            <person name="Gomez Garrido J."/>
        </authorList>
    </citation>
    <scope>NUCLEOTIDE SEQUENCE</scope>
</reference>
<proteinExistence type="predicted"/>
<protein>
    <submittedName>
        <fullName evidence="1">Uncharacterized protein</fullName>
    </submittedName>
</protein>
<dbReference type="EMBL" id="HBUF01683595">
    <property type="protein sequence ID" value="CAG6792884.1"/>
    <property type="molecule type" value="Transcribed_RNA"/>
</dbReference>
<dbReference type="AlphaFoldDB" id="A0A8D9FKG9"/>
<evidence type="ECO:0000313" key="1">
    <source>
        <dbReference type="EMBL" id="CAG6792884.1"/>
    </source>
</evidence>
<sequence>MSQAAFIIYYLRPRFNIPLFYTLAKGLMTIKVVPLLKGDKKSYDAHVMLNGSYATVDKYFRDNIWREKKVRGISQGSKNILVSKYFISILKSMIRIKPE</sequence>
<name>A0A8D9FKG9_9HEMI</name>
<accession>A0A8D9FKG9</accession>
<organism evidence="1">
    <name type="scientific">Cacopsylla melanoneura</name>
    <dbReference type="NCBI Taxonomy" id="428564"/>
    <lineage>
        <taxon>Eukaryota</taxon>
        <taxon>Metazoa</taxon>
        <taxon>Ecdysozoa</taxon>
        <taxon>Arthropoda</taxon>
        <taxon>Hexapoda</taxon>
        <taxon>Insecta</taxon>
        <taxon>Pterygota</taxon>
        <taxon>Neoptera</taxon>
        <taxon>Paraneoptera</taxon>
        <taxon>Hemiptera</taxon>
        <taxon>Sternorrhyncha</taxon>
        <taxon>Psylloidea</taxon>
        <taxon>Psyllidae</taxon>
        <taxon>Psyllinae</taxon>
        <taxon>Cacopsylla</taxon>
    </lineage>
</organism>